<accession>A0A1N7SJ12</accession>
<gene>
    <name evidence="2" type="ORF">BN2475_720082</name>
</gene>
<dbReference type="Proteomes" id="UP000187012">
    <property type="component" value="Unassembled WGS sequence"/>
</dbReference>
<organism evidence="2 3">
    <name type="scientific">Paraburkholderia ribeironis</name>
    <dbReference type="NCBI Taxonomy" id="1247936"/>
    <lineage>
        <taxon>Bacteria</taxon>
        <taxon>Pseudomonadati</taxon>
        <taxon>Pseudomonadota</taxon>
        <taxon>Betaproteobacteria</taxon>
        <taxon>Burkholderiales</taxon>
        <taxon>Burkholderiaceae</taxon>
        <taxon>Paraburkholderia</taxon>
    </lineage>
</organism>
<dbReference type="AlphaFoldDB" id="A0A1N7SJ12"/>
<sequence length="276" mass="28172">MYGEPRKMVFTGLAIGAIGALAVAAYISQSADRESSADGPGLMRGDVITGTVTSGPVVTRGDSAAVAARLQAERNSWPRDDVAAARPQLDAVGTPGKIADQMIAPQDQLNAQAAVEKPARTSSSWHAKSGHSRDSRYATREHSNHAASHANNRRLAETVAVGADVVGASSGNGSAANASAVTIEPDAPVQQSTEAVQTAPSNARAEPVAQTISPALVAQPTLPSDTLPKSDSAPDTRAQVRAEIVRGREDGSLPAFGNPNPGWPGGASSRPVAPAP</sequence>
<feature type="compositionally biased region" description="Basic and acidic residues" evidence="1">
    <location>
        <begin position="232"/>
        <end position="251"/>
    </location>
</feature>
<feature type="region of interest" description="Disordered" evidence="1">
    <location>
        <begin position="187"/>
        <end position="276"/>
    </location>
</feature>
<dbReference type="EMBL" id="CYGX02000072">
    <property type="protein sequence ID" value="SIT47387.1"/>
    <property type="molecule type" value="Genomic_DNA"/>
</dbReference>
<evidence type="ECO:0000313" key="2">
    <source>
        <dbReference type="EMBL" id="SIT47387.1"/>
    </source>
</evidence>
<feature type="region of interest" description="Disordered" evidence="1">
    <location>
        <begin position="110"/>
        <end position="153"/>
    </location>
</feature>
<name>A0A1N7SJ12_9BURK</name>
<reference evidence="2 3" key="1">
    <citation type="submission" date="2016-12" db="EMBL/GenBank/DDBJ databases">
        <authorList>
            <person name="Song W.-J."/>
            <person name="Kurnit D.M."/>
        </authorList>
    </citation>
    <scope>NUCLEOTIDE SEQUENCE [LARGE SCALE GENOMIC DNA]</scope>
    <source>
        <strain evidence="2 3">STM7296</strain>
    </source>
</reference>
<proteinExistence type="predicted"/>
<keyword evidence="3" id="KW-1185">Reference proteome</keyword>
<evidence type="ECO:0000313" key="3">
    <source>
        <dbReference type="Proteomes" id="UP000187012"/>
    </source>
</evidence>
<feature type="compositionally biased region" description="Basic and acidic residues" evidence="1">
    <location>
        <begin position="131"/>
        <end position="144"/>
    </location>
</feature>
<feature type="compositionally biased region" description="Polar residues" evidence="1">
    <location>
        <begin position="189"/>
        <end position="201"/>
    </location>
</feature>
<evidence type="ECO:0000256" key="1">
    <source>
        <dbReference type="SAM" id="MobiDB-lite"/>
    </source>
</evidence>
<protein>
    <submittedName>
        <fullName evidence="2">Uncharacterized protein</fullName>
    </submittedName>
</protein>